<dbReference type="Proteomes" id="UP000595437">
    <property type="component" value="Chromosome 9"/>
</dbReference>
<keyword evidence="2" id="KW-1185">Reference proteome</keyword>
<evidence type="ECO:0000313" key="1">
    <source>
        <dbReference type="EMBL" id="QQP40251.1"/>
    </source>
</evidence>
<sequence>MAPIYVMKSYNLIAHTLLAKPTYQFAGKIEVLPITNGRSKGAPPVEERA</sequence>
<reference evidence="2" key="1">
    <citation type="submission" date="2021-01" db="EMBL/GenBank/DDBJ databases">
        <title>Caligus Genome Assembly.</title>
        <authorList>
            <person name="Gallardo-Escarate C."/>
        </authorList>
    </citation>
    <scope>NUCLEOTIDE SEQUENCE [LARGE SCALE GENOMIC DNA]</scope>
</reference>
<organism evidence="1 2">
    <name type="scientific">Caligus rogercresseyi</name>
    <name type="common">Sea louse</name>
    <dbReference type="NCBI Taxonomy" id="217165"/>
    <lineage>
        <taxon>Eukaryota</taxon>
        <taxon>Metazoa</taxon>
        <taxon>Ecdysozoa</taxon>
        <taxon>Arthropoda</taxon>
        <taxon>Crustacea</taxon>
        <taxon>Multicrustacea</taxon>
        <taxon>Hexanauplia</taxon>
        <taxon>Copepoda</taxon>
        <taxon>Siphonostomatoida</taxon>
        <taxon>Caligidae</taxon>
        <taxon>Caligus</taxon>
    </lineage>
</organism>
<protein>
    <submittedName>
        <fullName evidence="1">Uncharacterized protein</fullName>
    </submittedName>
</protein>
<evidence type="ECO:0000313" key="2">
    <source>
        <dbReference type="Proteomes" id="UP000595437"/>
    </source>
</evidence>
<gene>
    <name evidence="1" type="ORF">FKW44_014235</name>
</gene>
<name>A0A7T8GZB8_CALRO</name>
<dbReference type="EMBL" id="CP045898">
    <property type="protein sequence ID" value="QQP40251.1"/>
    <property type="molecule type" value="Genomic_DNA"/>
</dbReference>
<dbReference type="AlphaFoldDB" id="A0A7T8GZB8"/>
<accession>A0A7T8GZB8</accession>
<proteinExistence type="predicted"/>